<dbReference type="GO" id="GO:0030855">
    <property type="term" value="P:epithelial cell differentiation"/>
    <property type="evidence" value="ECO:0007669"/>
    <property type="project" value="UniProtKB-ARBA"/>
</dbReference>
<accession>A0A9D3QJW2</accession>
<dbReference type="AlphaFoldDB" id="A0A9D3QJW2"/>
<dbReference type="InterPro" id="IPR003597">
    <property type="entry name" value="Ig_C1-set"/>
</dbReference>
<dbReference type="SMART" id="SM00407">
    <property type="entry name" value="IGc1"/>
    <property type="match status" value="3"/>
</dbReference>
<feature type="signal peptide" evidence="7">
    <location>
        <begin position="1"/>
        <end position="22"/>
    </location>
</feature>
<organism evidence="10 11">
    <name type="scientific">Megalops atlanticus</name>
    <name type="common">Tarpon</name>
    <name type="synonym">Clupea gigantea</name>
    <dbReference type="NCBI Taxonomy" id="7932"/>
    <lineage>
        <taxon>Eukaryota</taxon>
        <taxon>Metazoa</taxon>
        <taxon>Chordata</taxon>
        <taxon>Craniata</taxon>
        <taxon>Vertebrata</taxon>
        <taxon>Euteleostomi</taxon>
        <taxon>Actinopterygii</taxon>
        <taxon>Neopterygii</taxon>
        <taxon>Teleostei</taxon>
        <taxon>Elopiformes</taxon>
        <taxon>Megalopidae</taxon>
        <taxon>Megalops</taxon>
    </lineage>
</organism>
<dbReference type="InterPro" id="IPR036179">
    <property type="entry name" value="Ig-like_dom_sf"/>
</dbReference>
<dbReference type="PROSITE" id="PS00010">
    <property type="entry name" value="ASX_HYDROXYL"/>
    <property type="match status" value="2"/>
</dbReference>
<feature type="domain" description="EGF-like" evidence="8">
    <location>
        <begin position="38"/>
        <end position="74"/>
    </location>
</feature>
<proteinExistence type="predicted"/>
<dbReference type="SUPFAM" id="SSF48726">
    <property type="entry name" value="Immunoglobulin"/>
    <property type="match status" value="3"/>
</dbReference>
<dbReference type="FunFam" id="2.60.40.10:FF:000283">
    <property type="entry name" value="Immunoglobulin kappa constant"/>
    <property type="match status" value="2"/>
</dbReference>
<dbReference type="PROSITE" id="PS50835">
    <property type="entry name" value="IG_LIKE"/>
    <property type="match status" value="3"/>
</dbReference>
<keyword evidence="2 7" id="KW-0732">Signal</keyword>
<evidence type="ECO:0000259" key="9">
    <source>
        <dbReference type="PROSITE" id="PS50835"/>
    </source>
</evidence>
<dbReference type="InterPro" id="IPR001881">
    <property type="entry name" value="EGF-like_Ca-bd_dom"/>
</dbReference>
<evidence type="ECO:0000256" key="7">
    <source>
        <dbReference type="SAM" id="SignalP"/>
    </source>
</evidence>
<dbReference type="InterPro" id="IPR000742">
    <property type="entry name" value="EGF"/>
</dbReference>
<name>A0A9D3QJW2_MEGAT</name>
<dbReference type="InterPro" id="IPR018097">
    <property type="entry name" value="EGF_Ca-bd_CS"/>
</dbReference>
<dbReference type="EMBL" id="JAFDVH010000001">
    <property type="protein sequence ID" value="KAG7491283.1"/>
    <property type="molecule type" value="Genomic_DNA"/>
</dbReference>
<comment type="caution">
    <text evidence="6">Lacks conserved residue(s) required for the propagation of feature annotation.</text>
</comment>
<dbReference type="SMART" id="SM00179">
    <property type="entry name" value="EGF_CA"/>
    <property type="match status" value="2"/>
</dbReference>
<evidence type="ECO:0000256" key="2">
    <source>
        <dbReference type="ARBA" id="ARBA00022729"/>
    </source>
</evidence>
<dbReference type="GO" id="GO:0005509">
    <property type="term" value="F:calcium ion binding"/>
    <property type="evidence" value="ECO:0007669"/>
    <property type="project" value="InterPro"/>
</dbReference>
<dbReference type="InterPro" id="IPR003006">
    <property type="entry name" value="Ig/MHC_CS"/>
</dbReference>
<keyword evidence="4" id="KW-1015">Disulfide bond</keyword>
<feature type="domain" description="Ig-like" evidence="9">
    <location>
        <begin position="223"/>
        <end position="321"/>
    </location>
</feature>
<feature type="chain" id="PRO_5038646265" evidence="7">
    <location>
        <begin position="23"/>
        <end position="441"/>
    </location>
</feature>
<dbReference type="CDD" id="cd00054">
    <property type="entry name" value="EGF_CA"/>
    <property type="match status" value="2"/>
</dbReference>
<gene>
    <name evidence="10" type="ORF">MATL_G00001660</name>
</gene>
<evidence type="ECO:0000256" key="6">
    <source>
        <dbReference type="PROSITE-ProRule" id="PRU00076"/>
    </source>
</evidence>
<feature type="domain" description="Ig-like" evidence="9">
    <location>
        <begin position="143"/>
        <end position="219"/>
    </location>
</feature>
<keyword evidence="5" id="KW-0393">Immunoglobulin domain</keyword>
<evidence type="ECO:0000259" key="8">
    <source>
        <dbReference type="PROSITE" id="PS50026"/>
    </source>
</evidence>
<dbReference type="Proteomes" id="UP001046870">
    <property type="component" value="Chromosome 1"/>
</dbReference>
<comment type="caution">
    <text evidence="10">The sequence shown here is derived from an EMBL/GenBank/DDBJ whole genome shotgun (WGS) entry which is preliminary data.</text>
</comment>
<dbReference type="InterPro" id="IPR049883">
    <property type="entry name" value="NOTCH1_EGF-like"/>
</dbReference>
<protein>
    <submittedName>
        <fullName evidence="10">Uncharacterized protein</fullName>
    </submittedName>
</protein>
<evidence type="ECO:0000313" key="11">
    <source>
        <dbReference type="Proteomes" id="UP001046870"/>
    </source>
</evidence>
<keyword evidence="11" id="KW-1185">Reference proteome</keyword>
<dbReference type="Pfam" id="PF07654">
    <property type="entry name" value="C1-set"/>
    <property type="match status" value="3"/>
</dbReference>
<dbReference type="Gene3D" id="2.10.25.10">
    <property type="entry name" value="Laminin"/>
    <property type="match status" value="2"/>
</dbReference>
<dbReference type="SMART" id="SM00181">
    <property type="entry name" value="EGF"/>
    <property type="match status" value="2"/>
</dbReference>
<dbReference type="SUPFAM" id="SSF57196">
    <property type="entry name" value="EGF/Laminin"/>
    <property type="match status" value="2"/>
</dbReference>
<evidence type="ECO:0000313" key="10">
    <source>
        <dbReference type="EMBL" id="KAG7491283.1"/>
    </source>
</evidence>
<keyword evidence="3" id="KW-0677">Repeat</keyword>
<evidence type="ECO:0000256" key="3">
    <source>
        <dbReference type="ARBA" id="ARBA00022737"/>
    </source>
</evidence>
<dbReference type="FunFam" id="2.10.25.10:FF:000038">
    <property type="entry name" value="Fibrillin 2"/>
    <property type="match status" value="2"/>
</dbReference>
<dbReference type="InterPro" id="IPR007110">
    <property type="entry name" value="Ig-like_dom"/>
</dbReference>
<dbReference type="InterPro" id="IPR000152">
    <property type="entry name" value="EGF-type_Asp/Asn_hydroxyl_site"/>
</dbReference>
<dbReference type="OrthoDB" id="8912429at2759"/>
<dbReference type="PROSITE" id="PS00290">
    <property type="entry name" value="IG_MHC"/>
    <property type="match status" value="1"/>
</dbReference>
<evidence type="ECO:0000256" key="4">
    <source>
        <dbReference type="ARBA" id="ARBA00023157"/>
    </source>
</evidence>
<dbReference type="PANTHER" id="PTHR23411">
    <property type="entry name" value="TAPASIN"/>
    <property type="match status" value="1"/>
</dbReference>
<dbReference type="InterPro" id="IPR013783">
    <property type="entry name" value="Ig-like_fold"/>
</dbReference>
<feature type="domain" description="EGF-like" evidence="8">
    <location>
        <begin position="84"/>
        <end position="127"/>
    </location>
</feature>
<reference evidence="10" key="1">
    <citation type="submission" date="2021-01" db="EMBL/GenBank/DDBJ databases">
        <authorList>
            <person name="Zahm M."/>
            <person name="Roques C."/>
            <person name="Cabau C."/>
            <person name="Klopp C."/>
            <person name="Donnadieu C."/>
            <person name="Jouanno E."/>
            <person name="Lampietro C."/>
            <person name="Louis A."/>
            <person name="Herpin A."/>
            <person name="Echchiki A."/>
            <person name="Berthelot C."/>
            <person name="Parey E."/>
            <person name="Roest-Crollius H."/>
            <person name="Braasch I."/>
            <person name="Postlethwait J."/>
            <person name="Bobe J."/>
            <person name="Montfort J."/>
            <person name="Bouchez O."/>
            <person name="Begum T."/>
            <person name="Mejri S."/>
            <person name="Adams A."/>
            <person name="Chen W.-J."/>
            <person name="Guiguen Y."/>
        </authorList>
    </citation>
    <scope>NUCLEOTIDE SEQUENCE</scope>
    <source>
        <strain evidence="10">YG-15Mar2019-1</strain>
        <tissue evidence="10">Brain</tissue>
    </source>
</reference>
<keyword evidence="1 6" id="KW-0245">EGF-like domain</keyword>
<sequence>MGLKLYPLIFGLLLTLLWETMGFCPIGYMLTKIRMCIDIDECKDPVCGKNANCFNTIGSYYCQCVPGFRAPTINFTALTGRCEDIDECRIDKMICGKGGSCKNTIGGYVCVCNAGYSYYGNATAQCVEHRSPTVTLLPVSTDTLICVIRDFYPKTLTVTWKVGGSVATGSSHTWQMETEGEGGYSASSILKVDRATWDGNAEYTCEVEHQQEVFSDTVSKYKPGLEVALKLPRVKEMFLNKQAVLDCDITGEQQAAVTAATVAWRLDGTVVRSGITTPGIAEHDGRLYRKTSTLTLGQKDWFDGKRIQCSVQQRPDKPAISKAVGMERGAKAPPTLLILSPTDRETEGQTNVTLVCLATGFSPRDIYVMWRIDDGEYREGVTSEPVRASDGTYSVTSLLEVTASRWVGSRFICAAKHASTEEASSSVHTAVFRKTAVLQCD</sequence>
<dbReference type="CDD" id="cd00098">
    <property type="entry name" value="IgC1"/>
    <property type="match status" value="2"/>
</dbReference>
<evidence type="ECO:0000256" key="5">
    <source>
        <dbReference type="ARBA" id="ARBA00023319"/>
    </source>
</evidence>
<dbReference type="InterPro" id="IPR050380">
    <property type="entry name" value="Immune_Resp_Modulators"/>
</dbReference>
<dbReference type="PROSITE" id="PS50026">
    <property type="entry name" value="EGF_3"/>
    <property type="match status" value="2"/>
</dbReference>
<evidence type="ECO:0000256" key="1">
    <source>
        <dbReference type="ARBA" id="ARBA00022536"/>
    </source>
</evidence>
<dbReference type="Pfam" id="PF07645">
    <property type="entry name" value="EGF_CA"/>
    <property type="match status" value="2"/>
</dbReference>
<dbReference type="Gene3D" id="2.60.40.10">
    <property type="entry name" value="Immunoglobulins"/>
    <property type="match status" value="3"/>
</dbReference>
<dbReference type="PROSITE" id="PS01187">
    <property type="entry name" value="EGF_CA"/>
    <property type="match status" value="1"/>
</dbReference>
<feature type="domain" description="Ig-like" evidence="9">
    <location>
        <begin position="334"/>
        <end position="426"/>
    </location>
</feature>